<dbReference type="STRING" id="87626.PTD2_15882"/>
<evidence type="ECO:0000313" key="2">
    <source>
        <dbReference type="Proteomes" id="UP000006201"/>
    </source>
</evidence>
<evidence type="ECO:0000313" key="1">
    <source>
        <dbReference type="EMBL" id="EAR27534.1"/>
    </source>
</evidence>
<protein>
    <submittedName>
        <fullName evidence="1">Uncharacterized protein</fullName>
    </submittedName>
</protein>
<organism evidence="1 2">
    <name type="scientific">Pseudoalteromonas tunicata D2</name>
    <dbReference type="NCBI Taxonomy" id="87626"/>
    <lineage>
        <taxon>Bacteria</taxon>
        <taxon>Pseudomonadati</taxon>
        <taxon>Pseudomonadota</taxon>
        <taxon>Gammaproteobacteria</taxon>
        <taxon>Alteromonadales</taxon>
        <taxon>Pseudoalteromonadaceae</taxon>
        <taxon>Pseudoalteromonas</taxon>
    </lineage>
</organism>
<reference evidence="1 2" key="1">
    <citation type="submission" date="2006-02" db="EMBL/GenBank/DDBJ databases">
        <authorList>
            <person name="Moran M.A."/>
            <person name="Kjelleberg S."/>
            <person name="Egan S."/>
            <person name="Saunders N."/>
            <person name="Thomas T."/>
            <person name="Ferriera S."/>
            <person name="Johnson J."/>
            <person name="Kravitz S."/>
            <person name="Halpern A."/>
            <person name="Remington K."/>
            <person name="Beeson K."/>
            <person name="Tran B."/>
            <person name="Rogers Y.-H."/>
            <person name="Friedman R."/>
            <person name="Venter J.C."/>
        </authorList>
    </citation>
    <scope>NUCLEOTIDE SEQUENCE [LARGE SCALE GENOMIC DNA]</scope>
    <source>
        <strain evidence="1 2">D2</strain>
    </source>
</reference>
<dbReference type="AlphaFoldDB" id="A4CD91"/>
<comment type="caution">
    <text evidence="1">The sequence shown here is derived from an EMBL/GenBank/DDBJ whole genome shotgun (WGS) entry which is preliminary data.</text>
</comment>
<keyword evidence="2" id="KW-1185">Reference proteome</keyword>
<dbReference type="EMBL" id="AAOH01000006">
    <property type="protein sequence ID" value="EAR27534.1"/>
    <property type="molecule type" value="Genomic_DNA"/>
</dbReference>
<gene>
    <name evidence="1" type="ORF">PTD2_15882</name>
</gene>
<sequence>MLNRLEALRAPLRYFVLLLYFNQGHLHSVDR</sequence>
<proteinExistence type="predicted"/>
<dbReference type="HOGENOM" id="CLU_3398063_0_0_6"/>
<accession>A4CD91</accession>
<dbReference type="Proteomes" id="UP000006201">
    <property type="component" value="Unassembled WGS sequence"/>
</dbReference>
<name>A4CD91_9GAMM</name>